<evidence type="ECO:0000313" key="2">
    <source>
        <dbReference type="EMBL" id="CAD9021625.1"/>
    </source>
</evidence>
<feature type="compositionally biased region" description="Pro residues" evidence="1">
    <location>
        <begin position="128"/>
        <end position="137"/>
    </location>
</feature>
<reference evidence="2" key="1">
    <citation type="submission" date="2021-01" db="EMBL/GenBank/DDBJ databases">
        <authorList>
            <person name="Corre E."/>
            <person name="Pelletier E."/>
            <person name="Niang G."/>
            <person name="Scheremetjew M."/>
            <person name="Finn R."/>
            <person name="Kale V."/>
            <person name="Holt S."/>
            <person name="Cochrane G."/>
            <person name="Meng A."/>
            <person name="Brown T."/>
            <person name="Cohen L."/>
        </authorList>
    </citation>
    <scope>NUCLEOTIDE SEQUENCE</scope>
    <source>
        <strain evidence="2">NIES-381</strain>
    </source>
</reference>
<name>A0A7S1ISC5_9EUGL</name>
<protein>
    <submittedName>
        <fullName evidence="2">Uncharacterized protein</fullName>
    </submittedName>
</protein>
<feature type="compositionally biased region" description="Basic and acidic residues" evidence="1">
    <location>
        <begin position="1"/>
        <end position="10"/>
    </location>
</feature>
<feature type="compositionally biased region" description="Polar residues" evidence="1">
    <location>
        <begin position="33"/>
        <end position="49"/>
    </location>
</feature>
<gene>
    <name evidence="2" type="ORF">EGYM00392_LOCUS32745</name>
</gene>
<accession>A0A7S1ISC5</accession>
<proteinExistence type="predicted"/>
<evidence type="ECO:0000256" key="1">
    <source>
        <dbReference type="SAM" id="MobiDB-lite"/>
    </source>
</evidence>
<sequence>MAAETRDQPLRRSLSVGQQGQQPPRSGPKSITPRATPTVTTPLPASAPSTLHHRPDLFPKTKPSPQKSNFPNPSPTRAQANAPSWPPGSPQVTLYGNGHVPQHPSASTYVSPFQPLVPIQRPALYPVGAPPQPPQPLHPHHRHAPYPVGAPPHIGAHSPIIHSPVHMEHW</sequence>
<organism evidence="2">
    <name type="scientific">Eutreptiella gymnastica</name>
    <dbReference type="NCBI Taxonomy" id="73025"/>
    <lineage>
        <taxon>Eukaryota</taxon>
        <taxon>Discoba</taxon>
        <taxon>Euglenozoa</taxon>
        <taxon>Euglenida</taxon>
        <taxon>Spirocuta</taxon>
        <taxon>Euglenophyceae</taxon>
        <taxon>Eutreptiales</taxon>
        <taxon>Eutreptiaceae</taxon>
        <taxon>Eutreptiella</taxon>
    </lineage>
</organism>
<feature type="region of interest" description="Disordered" evidence="1">
    <location>
        <begin position="1"/>
        <end position="107"/>
    </location>
</feature>
<feature type="region of interest" description="Disordered" evidence="1">
    <location>
        <begin position="124"/>
        <end position="143"/>
    </location>
</feature>
<dbReference type="EMBL" id="HBGA01087560">
    <property type="protein sequence ID" value="CAD9021625.1"/>
    <property type="molecule type" value="Transcribed_RNA"/>
</dbReference>
<feature type="compositionally biased region" description="Polar residues" evidence="1">
    <location>
        <begin position="63"/>
        <end position="82"/>
    </location>
</feature>
<dbReference type="AlphaFoldDB" id="A0A7S1ISC5"/>